<keyword evidence="1" id="KW-0175">Coiled coil</keyword>
<feature type="coiled-coil region" evidence="1">
    <location>
        <begin position="69"/>
        <end position="96"/>
    </location>
</feature>
<evidence type="ECO:0000313" key="3">
    <source>
        <dbReference type="RefSeq" id="XP_010908785.1"/>
    </source>
</evidence>
<proteinExistence type="predicted"/>
<evidence type="ECO:0000256" key="1">
    <source>
        <dbReference type="SAM" id="Coils"/>
    </source>
</evidence>
<evidence type="ECO:0000313" key="2">
    <source>
        <dbReference type="Proteomes" id="UP000504607"/>
    </source>
</evidence>
<dbReference type="InParanoid" id="A0A6I9QGG1"/>
<sequence>MCSNTMNSIQEYQSSLLFRQISKKSRVRLSLAARMRRLRRRRGSRKEEKEQHKLGSNMEMVNLKLYLENRCIMEENERLREKALLLRRENQALLSHLRINNFTTITTTTTTTTLHN</sequence>
<organism evidence="2 3">
    <name type="scientific">Elaeis guineensis var. tenera</name>
    <name type="common">Oil palm</name>
    <dbReference type="NCBI Taxonomy" id="51953"/>
    <lineage>
        <taxon>Eukaryota</taxon>
        <taxon>Viridiplantae</taxon>
        <taxon>Streptophyta</taxon>
        <taxon>Embryophyta</taxon>
        <taxon>Tracheophyta</taxon>
        <taxon>Spermatophyta</taxon>
        <taxon>Magnoliopsida</taxon>
        <taxon>Liliopsida</taxon>
        <taxon>Arecaceae</taxon>
        <taxon>Arecoideae</taxon>
        <taxon>Cocoseae</taxon>
        <taxon>Elaeidinae</taxon>
        <taxon>Elaeis</taxon>
    </lineage>
</organism>
<protein>
    <submittedName>
        <fullName evidence="3">Protein LITTLE ZIPPER 1</fullName>
    </submittedName>
</protein>
<dbReference type="PANTHER" id="PTHR33601:SF22">
    <property type="entry name" value="PROTEIN LITTLE ZIPPER 1"/>
    <property type="match status" value="1"/>
</dbReference>
<reference evidence="3" key="1">
    <citation type="submission" date="2025-08" db="UniProtKB">
        <authorList>
            <consortium name="RefSeq"/>
        </authorList>
    </citation>
    <scope>IDENTIFICATION</scope>
</reference>
<dbReference type="GeneID" id="105035079"/>
<accession>A0A6I9QGG1</accession>
<dbReference type="Proteomes" id="UP000504607">
    <property type="component" value="Unplaced"/>
</dbReference>
<dbReference type="PANTHER" id="PTHR33601">
    <property type="entry name" value="PROTEIN LITTLE ZIPPER 4"/>
    <property type="match status" value="1"/>
</dbReference>
<keyword evidence="2" id="KW-1185">Reference proteome</keyword>
<name>A0A6I9QGG1_ELAGV</name>
<dbReference type="InterPro" id="IPR039312">
    <property type="entry name" value="ZPR"/>
</dbReference>
<dbReference type="KEGG" id="egu:105035079"/>
<dbReference type="RefSeq" id="XP_010908785.1">
    <property type="nucleotide sequence ID" value="XM_010910483.3"/>
</dbReference>
<dbReference type="AlphaFoldDB" id="A0A6I9QGG1"/>
<gene>
    <name evidence="3" type="primary">LOC105035079</name>
</gene>